<accession>A0AAJ2EY79</accession>
<gene>
    <name evidence="10" type="ORF">QE440_004318</name>
</gene>
<dbReference type="EC" id="2.7.13.3" evidence="2"/>
<evidence type="ECO:0000313" key="10">
    <source>
        <dbReference type="EMBL" id="MDR6236577.1"/>
    </source>
</evidence>
<dbReference type="SUPFAM" id="SSF55781">
    <property type="entry name" value="GAF domain-like"/>
    <property type="match status" value="1"/>
</dbReference>
<dbReference type="Gene3D" id="3.30.450.40">
    <property type="match status" value="1"/>
</dbReference>
<dbReference type="CDD" id="cd18774">
    <property type="entry name" value="PDC2_HK_sensor"/>
    <property type="match status" value="1"/>
</dbReference>
<keyword evidence="7" id="KW-0812">Transmembrane</keyword>
<keyword evidence="5 10" id="KW-0418">Kinase</keyword>
<dbReference type="InterPro" id="IPR036890">
    <property type="entry name" value="HATPase_C_sf"/>
</dbReference>
<dbReference type="Gene3D" id="3.30.450.20">
    <property type="entry name" value="PAS domain"/>
    <property type="match status" value="2"/>
</dbReference>
<dbReference type="InterPro" id="IPR003018">
    <property type="entry name" value="GAF"/>
</dbReference>
<dbReference type="SMART" id="SM00388">
    <property type="entry name" value="HisKA"/>
    <property type="match status" value="1"/>
</dbReference>
<keyword evidence="7" id="KW-0472">Membrane</keyword>
<dbReference type="SUPFAM" id="SSF55785">
    <property type="entry name" value="PYP-like sensor domain (PAS domain)"/>
    <property type="match status" value="1"/>
</dbReference>
<comment type="catalytic activity">
    <reaction evidence="1">
        <text>ATP + protein L-histidine = ADP + protein N-phospho-L-histidine.</text>
        <dbReference type="EC" id="2.7.13.3"/>
    </reaction>
</comment>
<organism evidence="10 11">
    <name type="scientific">Pseudomonas oryzihabitans</name>
    <dbReference type="NCBI Taxonomy" id="47885"/>
    <lineage>
        <taxon>Bacteria</taxon>
        <taxon>Pseudomonadati</taxon>
        <taxon>Pseudomonadota</taxon>
        <taxon>Gammaproteobacteria</taxon>
        <taxon>Pseudomonadales</taxon>
        <taxon>Pseudomonadaceae</taxon>
        <taxon>Pseudomonas</taxon>
    </lineage>
</organism>
<feature type="domain" description="Histidine kinase" evidence="8">
    <location>
        <begin position="678"/>
        <end position="896"/>
    </location>
</feature>
<feature type="modified residue" description="4-aspartylphosphate" evidence="6">
    <location>
        <position position="965"/>
    </location>
</feature>
<dbReference type="EMBL" id="JAVJAF010000001">
    <property type="protein sequence ID" value="MDR6236577.1"/>
    <property type="molecule type" value="Genomic_DNA"/>
</dbReference>
<dbReference type="InterPro" id="IPR036097">
    <property type="entry name" value="HisK_dim/P_sf"/>
</dbReference>
<proteinExistence type="predicted"/>
<dbReference type="GO" id="GO:0000155">
    <property type="term" value="F:phosphorelay sensor kinase activity"/>
    <property type="evidence" value="ECO:0007669"/>
    <property type="project" value="InterPro"/>
</dbReference>
<feature type="domain" description="Response regulatory" evidence="9">
    <location>
        <begin position="916"/>
        <end position="1030"/>
    </location>
</feature>
<evidence type="ECO:0000256" key="6">
    <source>
        <dbReference type="PROSITE-ProRule" id="PRU00169"/>
    </source>
</evidence>
<evidence type="ECO:0000256" key="4">
    <source>
        <dbReference type="ARBA" id="ARBA00022679"/>
    </source>
</evidence>
<dbReference type="PRINTS" id="PR00344">
    <property type="entry name" value="BCTRLSENSOR"/>
</dbReference>
<dbReference type="CDD" id="cd17580">
    <property type="entry name" value="REC_2_DhkD-like"/>
    <property type="match status" value="1"/>
</dbReference>
<evidence type="ECO:0000256" key="2">
    <source>
        <dbReference type="ARBA" id="ARBA00012438"/>
    </source>
</evidence>
<dbReference type="AlphaFoldDB" id="A0AAJ2EY79"/>
<dbReference type="CDD" id="cd00082">
    <property type="entry name" value="HisKA"/>
    <property type="match status" value="1"/>
</dbReference>
<dbReference type="SUPFAM" id="SSF52172">
    <property type="entry name" value="CheY-like"/>
    <property type="match status" value="1"/>
</dbReference>
<keyword evidence="4" id="KW-0808">Transferase</keyword>
<evidence type="ECO:0000259" key="8">
    <source>
        <dbReference type="PROSITE" id="PS50109"/>
    </source>
</evidence>
<dbReference type="InterPro" id="IPR003661">
    <property type="entry name" value="HisK_dim/P_dom"/>
</dbReference>
<dbReference type="FunFam" id="3.30.565.10:FF:000006">
    <property type="entry name" value="Sensor histidine kinase WalK"/>
    <property type="match status" value="1"/>
</dbReference>
<dbReference type="Pfam" id="PF13185">
    <property type="entry name" value="GAF_2"/>
    <property type="match status" value="1"/>
</dbReference>
<name>A0AAJ2EY79_9PSED</name>
<comment type="caution">
    <text evidence="10">The sequence shown here is derived from an EMBL/GenBank/DDBJ whole genome shotgun (WGS) entry which is preliminary data.</text>
</comment>
<evidence type="ECO:0000259" key="9">
    <source>
        <dbReference type="PROSITE" id="PS50110"/>
    </source>
</evidence>
<keyword evidence="3 6" id="KW-0597">Phosphoprotein</keyword>
<dbReference type="InterPro" id="IPR035965">
    <property type="entry name" value="PAS-like_dom_sf"/>
</dbReference>
<evidence type="ECO:0000256" key="1">
    <source>
        <dbReference type="ARBA" id="ARBA00000085"/>
    </source>
</evidence>
<evidence type="ECO:0000313" key="11">
    <source>
        <dbReference type="Proteomes" id="UP001268036"/>
    </source>
</evidence>
<dbReference type="InterPro" id="IPR004358">
    <property type="entry name" value="Sig_transdc_His_kin-like_C"/>
</dbReference>
<dbReference type="SMART" id="SM00387">
    <property type="entry name" value="HATPase_c"/>
    <property type="match status" value="1"/>
</dbReference>
<feature type="transmembrane region" description="Helical" evidence="7">
    <location>
        <begin position="20"/>
        <end position="41"/>
    </location>
</feature>
<reference evidence="10" key="1">
    <citation type="submission" date="2023-08" db="EMBL/GenBank/DDBJ databases">
        <title>Functional and genomic diversity of the sorghum phyllosphere microbiome.</title>
        <authorList>
            <person name="Shade A."/>
        </authorList>
    </citation>
    <scope>NUCLEOTIDE SEQUENCE</scope>
    <source>
        <strain evidence="10">SORGH_AS_0201</strain>
    </source>
</reference>
<sequence length="1030" mass="111223">MSPSPNRPARLIPLRNRLLAIAFAGIVPLALVAGLGLWLLVQHQQHEAEQRALESSRQAATTIESELHRAVTILQALAQSPLLLAGNLDDFATLVGRVLPLVPGWLTVLLATPDGQIVQRISTQGQAPGGPLAEPASFAEVIAQRRPVVGQLATGPGGLLAFPVRVPVLQNGQVSFVLTAVMTPDSIRAARLIRTLPAHWVGSVFDRNGLRIARTALHEETLGQPAPAGLARILAQPGDEGIGVARTREGQEVYTAFVRLPESGWTVTTGIPTAEVSAAAIRSFALYGGGLILSVVFAWTVALLLSRRISRPVQALQEAAQAFGQRRQPVLPTSDVLEIQQVGEALLAAAEARRLTEEERDDYLHGLQRSQEELRLQVADLEILQRLNHRLLQLPSLPQQLQEILEVLCRFHQTPFGCVSLLDEGKRPQLYFAAGFSAAARERLAALKPEESACDIAIRTHDRVLVRNLGTSADFAALAAIGHREGFAALHAVPLRSTLHGTLGAVTIQLPEPREPTAREQRLADLCASKAVLVIDRARIQEAALRSQRRLRVALESSLVCFGIAVPQTEGAFVWDYLNPIGATTLGVTANARPEASVTLEWASARILQLCQEHSGHEGAWSAELQGPDAVGARHWLEVSATPFDGNVAVWFQDISERKQQEELLRDADRQKDEFLAVLAHELRNPLAPIRHAAALIAAPQVSPEQQQRSCQTIERQVERMGALLNDLLDISRITFGRITLHHAFVTLQSVLDSATDAVQVLMQDKGHAFDLRLPTAPLWLYADPLRLEQIFLNLLGNAARYTPPGGRIALTVQAADDEVRVEIADNGIGIAPDRLDALFQMFGQIDPRQAERAAGLGIGLALSRELARLQGGDITAQSAGLGLGSRFTVTLPVTVAPPSTLPETPAAAAVAAQRRILVADDNPDIADTIAELLELDGHQVRIAYDGQQALEAFHSYGPDIVISDIGMPGLTGYQLARAIRQTAAGRTVKLIAMTGWGQPQDQAEALAAGFDHHLTKPADMKTLYGLVAS</sequence>
<dbReference type="Proteomes" id="UP001268036">
    <property type="component" value="Unassembled WGS sequence"/>
</dbReference>
<dbReference type="PANTHER" id="PTHR43547">
    <property type="entry name" value="TWO-COMPONENT HISTIDINE KINASE"/>
    <property type="match status" value="1"/>
</dbReference>
<protein>
    <recommendedName>
        <fullName evidence="2">histidine kinase</fullName>
        <ecNumber evidence="2">2.7.13.3</ecNumber>
    </recommendedName>
</protein>
<dbReference type="GO" id="GO:0005886">
    <property type="term" value="C:plasma membrane"/>
    <property type="evidence" value="ECO:0007669"/>
    <property type="project" value="UniProtKB-ARBA"/>
</dbReference>
<dbReference type="SMART" id="SM00448">
    <property type="entry name" value="REC"/>
    <property type="match status" value="1"/>
</dbReference>
<dbReference type="Pfam" id="PF02518">
    <property type="entry name" value="HATPase_c"/>
    <property type="match status" value="1"/>
</dbReference>
<dbReference type="Gene3D" id="3.40.50.2300">
    <property type="match status" value="1"/>
</dbReference>
<evidence type="ECO:0000256" key="5">
    <source>
        <dbReference type="ARBA" id="ARBA00022777"/>
    </source>
</evidence>
<dbReference type="SUPFAM" id="SSF47384">
    <property type="entry name" value="Homodimeric domain of signal transducing histidine kinase"/>
    <property type="match status" value="1"/>
</dbReference>
<feature type="transmembrane region" description="Helical" evidence="7">
    <location>
        <begin position="284"/>
        <end position="305"/>
    </location>
</feature>
<dbReference type="InterPro" id="IPR003594">
    <property type="entry name" value="HATPase_dom"/>
</dbReference>
<dbReference type="Pfam" id="PF00072">
    <property type="entry name" value="Response_reg"/>
    <property type="match status" value="1"/>
</dbReference>
<keyword evidence="7" id="KW-1133">Transmembrane helix</keyword>
<dbReference type="PROSITE" id="PS50110">
    <property type="entry name" value="RESPONSE_REGULATORY"/>
    <property type="match status" value="1"/>
</dbReference>
<dbReference type="InterPro" id="IPR005467">
    <property type="entry name" value="His_kinase_dom"/>
</dbReference>
<dbReference type="InterPro" id="IPR001789">
    <property type="entry name" value="Sig_transdc_resp-reg_receiver"/>
</dbReference>
<dbReference type="InterPro" id="IPR029016">
    <property type="entry name" value="GAF-like_dom_sf"/>
</dbReference>
<dbReference type="PANTHER" id="PTHR43547:SF2">
    <property type="entry name" value="HYBRID SIGNAL TRANSDUCTION HISTIDINE KINASE C"/>
    <property type="match status" value="1"/>
</dbReference>
<dbReference type="InterPro" id="IPR011006">
    <property type="entry name" value="CheY-like_superfamily"/>
</dbReference>
<dbReference type="PROSITE" id="PS50109">
    <property type="entry name" value="HIS_KIN"/>
    <property type="match status" value="1"/>
</dbReference>
<evidence type="ECO:0000256" key="7">
    <source>
        <dbReference type="SAM" id="Phobius"/>
    </source>
</evidence>
<dbReference type="Gene3D" id="1.10.287.130">
    <property type="match status" value="1"/>
</dbReference>
<dbReference type="SUPFAM" id="SSF55874">
    <property type="entry name" value="ATPase domain of HSP90 chaperone/DNA topoisomerase II/histidine kinase"/>
    <property type="match status" value="1"/>
</dbReference>
<evidence type="ECO:0000256" key="3">
    <source>
        <dbReference type="ARBA" id="ARBA00022553"/>
    </source>
</evidence>
<dbReference type="Gene3D" id="3.30.565.10">
    <property type="entry name" value="Histidine kinase-like ATPase, C-terminal domain"/>
    <property type="match status" value="1"/>
</dbReference>
<dbReference type="RefSeq" id="WP_309761598.1">
    <property type="nucleotide sequence ID" value="NZ_JAVJAF010000001.1"/>
</dbReference>
<dbReference type="Pfam" id="PF00512">
    <property type="entry name" value="HisKA"/>
    <property type="match status" value="1"/>
</dbReference>